<feature type="region of interest" description="Disordered" evidence="1">
    <location>
        <begin position="309"/>
        <end position="331"/>
    </location>
</feature>
<protein>
    <submittedName>
        <fullName evidence="3">TetR/AcrR family transcriptional regulator C-terminal domain-containing protein</fullName>
    </submittedName>
</protein>
<name>A0A9J7BNR3_9BACT</name>
<dbReference type="Proteomes" id="UP001059380">
    <property type="component" value="Chromosome"/>
</dbReference>
<evidence type="ECO:0000259" key="2">
    <source>
        <dbReference type="Pfam" id="PF14246"/>
    </source>
</evidence>
<keyword evidence="4" id="KW-1185">Reference proteome</keyword>
<organism evidence="3 4">
    <name type="scientific">Occallatibacter riparius</name>
    <dbReference type="NCBI Taxonomy" id="1002689"/>
    <lineage>
        <taxon>Bacteria</taxon>
        <taxon>Pseudomonadati</taxon>
        <taxon>Acidobacteriota</taxon>
        <taxon>Terriglobia</taxon>
        <taxon>Terriglobales</taxon>
        <taxon>Acidobacteriaceae</taxon>
        <taxon>Occallatibacter</taxon>
    </lineage>
</organism>
<reference evidence="3" key="1">
    <citation type="submission" date="2021-04" db="EMBL/GenBank/DDBJ databases">
        <title>Phylogenetic analysis of Acidobacteriaceae.</title>
        <authorList>
            <person name="Qiu L."/>
            <person name="Zhang Q."/>
        </authorList>
    </citation>
    <scope>NUCLEOTIDE SEQUENCE</scope>
    <source>
        <strain evidence="3">DSM 25168</strain>
    </source>
</reference>
<dbReference type="KEGG" id="orp:MOP44_00205"/>
<dbReference type="AlphaFoldDB" id="A0A9J7BNR3"/>
<evidence type="ECO:0000313" key="3">
    <source>
        <dbReference type="EMBL" id="UWZ84371.1"/>
    </source>
</evidence>
<dbReference type="Pfam" id="PF14246">
    <property type="entry name" value="TetR_C_7"/>
    <property type="match status" value="1"/>
</dbReference>
<dbReference type="InterPro" id="IPR039536">
    <property type="entry name" value="TetR_C_Proteobacteria"/>
</dbReference>
<evidence type="ECO:0000256" key="1">
    <source>
        <dbReference type="SAM" id="MobiDB-lite"/>
    </source>
</evidence>
<accession>A0A9J7BNR3</accession>
<dbReference type="RefSeq" id="WP_260793874.1">
    <property type="nucleotide sequence ID" value="NZ_CP093313.1"/>
</dbReference>
<dbReference type="EMBL" id="CP093313">
    <property type="protein sequence ID" value="UWZ84371.1"/>
    <property type="molecule type" value="Genomic_DNA"/>
</dbReference>
<feature type="domain" description="Transcriptional regulator TetR C-terminal Proteobacteria type" evidence="2">
    <location>
        <begin position="202"/>
        <end position="303"/>
    </location>
</feature>
<proteinExistence type="predicted"/>
<feature type="region of interest" description="Disordered" evidence="1">
    <location>
        <begin position="16"/>
        <end position="40"/>
    </location>
</feature>
<gene>
    <name evidence="3" type="ORF">MOP44_00205</name>
</gene>
<sequence>MTHIFRNNRFAQSNLNRNEGTPCVPDESATEVDVHGSPVSTRPSEWFVCFVPGLQRQWWHRFTHPKHKHVFALKTVGEGQWVIYEPWWNRIMVTGLWIDEAVKFLRWGATGSILRVREQIPGDGSQARGWANCAVQISLMLGRPYWCWTPHGLYRRLAAECGVERVDLTEFLETTITSATQKIISDGLGHLPALLRLEPEAALMNVAERISNIMFSPRYLALPRFAVSEGSRFPTAAAAFFTHGPLQVKTAVSAVVSHHCRAAERIHDCELEKLSQAFLSLLRGNLHLEAVLGCETEPSQADLTAREVCGRSPSPVDQRTGAGSEESSMGG</sequence>
<evidence type="ECO:0000313" key="4">
    <source>
        <dbReference type="Proteomes" id="UP001059380"/>
    </source>
</evidence>
<dbReference type="Gene3D" id="1.10.357.10">
    <property type="entry name" value="Tetracycline Repressor, domain 2"/>
    <property type="match status" value="1"/>
</dbReference>